<feature type="modified residue" description="4-aspartylphosphate" evidence="3">
    <location>
        <position position="72"/>
    </location>
</feature>
<evidence type="ECO:0000256" key="3">
    <source>
        <dbReference type="PROSITE-ProRule" id="PRU00169"/>
    </source>
</evidence>
<sequence length="143" mass="15768">MTSPQADQADPIPANPDKTAQIHLLLVDDSSINCFALRAYLIRRGFAVTIAQNGQEALEKFDTGVHQLILMDLQMPVMDGYQATRLLRERGEVLPIVALTASLPQEVEEKVYAAGFSGILNKPVDPDQFIRQIYQLLGAESSD</sequence>
<evidence type="ECO:0000259" key="4">
    <source>
        <dbReference type="PROSITE" id="PS50110"/>
    </source>
</evidence>
<dbReference type="InterPro" id="IPR001789">
    <property type="entry name" value="Sig_transdc_resp-reg_receiver"/>
</dbReference>
<name>A0A840U5P6_9BACT</name>
<comment type="caution">
    <text evidence="5">The sequence shown here is derived from an EMBL/GenBank/DDBJ whole genome shotgun (WGS) entry which is preliminary data.</text>
</comment>
<dbReference type="GO" id="GO:0000160">
    <property type="term" value="P:phosphorelay signal transduction system"/>
    <property type="evidence" value="ECO:0007669"/>
    <property type="project" value="UniProtKB-KW"/>
</dbReference>
<dbReference type="RefSeq" id="WP_184178964.1">
    <property type="nucleotide sequence ID" value="NZ_JACHGF010000014.1"/>
</dbReference>
<feature type="domain" description="Response regulatory" evidence="4">
    <location>
        <begin position="23"/>
        <end position="137"/>
    </location>
</feature>
<protein>
    <submittedName>
        <fullName evidence="5">CheY-like chemotaxis protein</fullName>
    </submittedName>
</protein>
<dbReference type="EMBL" id="JACHGF010000014">
    <property type="protein sequence ID" value="MBB5287149.1"/>
    <property type="molecule type" value="Genomic_DNA"/>
</dbReference>
<proteinExistence type="predicted"/>
<accession>A0A840U5P6</accession>
<dbReference type="SMART" id="SM00448">
    <property type="entry name" value="REC"/>
    <property type="match status" value="1"/>
</dbReference>
<dbReference type="CDD" id="cd17546">
    <property type="entry name" value="REC_hyHK_CKI1_RcsC-like"/>
    <property type="match status" value="1"/>
</dbReference>
<organism evidence="5 6">
    <name type="scientific">Rhabdobacter roseus</name>
    <dbReference type="NCBI Taxonomy" id="1655419"/>
    <lineage>
        <taxon>Bacteria</taxon>
        <taxon>Pseudomonadati</taxon>
        <taxon>Bacteroidota</taxon>
        <taxon>Cytophagia</taxon>
        <taxon>Cytophagales</taxon>
        <taxon>Cytophagaceae</taxon>
        <taxon>Rhabdobacter</taxon>
    </lineage>
</organism>
<keyword evidence="2" id="KW-0902">Two-component regulatory system</keyword>
<dbReference type="PANTHER" id="PTHR45339:SF1">
    <property type="entry name" value="HYBRID SIGNAL TRANSDUCTION HISTIDINE KINASE J"/>
    <property type="match status" value="1"/>
</dbReference>
<evidence type="ECO:0000256" key="2">
    <source>
        <dbReference type="ARBA" id="ARBA00023012"/>
    </source>
</evidence>
<evidence type="ECO:0000313" key="6">
    <source>
        <dbReference type="Proteomes" id="UP000557307"/>
    </source>
</evidence>
<dbReference type="InterPro" id="IPR011006">
    <property type="entry name" value="CheY-like_superfamily"/>
</dbReference>
<dbReference type="Gene3D" id="3.40.50.2300">
    <property type="match status" value="1"/>
</dbReference>
<evidence type="ECO:0000256" key="1">
    <source>
        <dbReference type="ARBA" id="ARBA00022553"/>
    </source>
</evidence>
<dbReference type="PROSITE" id="PS50110">
    <property type="entry name" value="RESPONSE_REGULATORY"/>
    <property type="match status" value="1"/>
</dbReference>
<keyword evidence="1 3" id="KW-0597">Phosphoprotein</keyword>
<evidence type="ECO:0000313" key="5">
    <source>
        <dbReference type="EMBL" id="MBB5287149.1"/>
    </source>
</evidence>
<dbReference type="AlphaFoldDB" id="A0A840U5P6"/>
<gene>
    <name evidence="5" type="ORF">HNQ92_005311</name>
</gene>
<dbReference type="SUPFAM" id="SSF52172">
    <property type="entry name" value="CheY-like"/>
    <property type="match status" value="1"/>
</dbReference>
<keyword evidence="6" id="KW-1185">Reference proteome</keyword>
<dbReference type="Proteomes" id="UP000557307">
    <property type="component" value="Unassembled WGS sequence"/>
</dbReference>
<dbReference type="Pfam" id="PF00072">
    <property type="entry name" value="Response_reg"/>
    <property type="match status" value="1"/>
</dbReference>
<reference evidence="5 6" key="1">
    <citation type="submission" date="2020-08" db="EMBL/GenBank/DDBJ databases">
        <title>Genomic Encyclopedia of Type Strains, Phase IV (KMG-IV): sequencing the most valuable type-strain genomes for metagenomic binning, comparative biology and taxonomic classification.</title>
        <authorList>
            <person name="Goeker M."/>
        </authorList>
    </citation>
    <scope>NUCLEOTIDE SEQUENCE [LARGE SCALE GENOMIC DNA]</scope>
    <source>
        <strain evidence="5 6">DSM 105074</strain>
    </source>
</reference>
<dbReference type="PANTHER" id="PTHR45339">
    <property type="entry name" value="HYBRID SIGNAL TRANSDUCTION HISTIDINE KINASE J"/>
    <property type="match status" value="1"/>
</dbReference>